<feature type="region of interest" description="Disordered" evidence="2">
    <location>
        <begin position="1"/>
        <end position="37"/>
    </location>
</feature>
<dbReference type="InterPro" id="IPR036890">
    <property type="entry name" value="HATPase_C_sf"/>
</dbReference>
<name>A0ABP8UFI2_9ACTN</name>
<dbReference type="InterPro" id="IPR002645">
    <property type="entry name" value="STAS_dom"/>
</dbReference>
<dbReference type="Pfam" id="PF01740">
    <property type="entry name" value="STAS"/>
    <property type="match status" value="1"/>
</dbReference>
<keyword evidence="5" id="KW-1185">Reference proteome</keyword>
<sequence>MSHDTPYDPRRRDPGRVEGEEGARTARTTMPPAEPPPILDQLFDADSLYALRSAVEAHAVAAGMPQGRAEDIVICVHELATNALRHGAGSGRVRIWHLPDHLRCQVDDDGAPTAVQDDPAADGIDPARPAPGDDAADRWPYRHGHGLWLIRYAADTLSLRSGPDGTHAVLTFTLPPPGPRPRFHLTSRALPAEEGRRRLVLTATGQLDLMAGSELIATVTDQLKEHPELILDLRGLAFWDTAGMASLSTVQHHVDQDPVAGLTVVGTDALYRRLRSAGLAEKLALADGVDAAVHPPEDTGRDTAG</sequence>
<evidence type="ECO:0000256" key="2">
    <source>
        <dbReference type="SAM" id="MobiDB-lite"/>
    </source>
</evidence>
<reference evidence="5" key="1">
    <citation type="journal article" date="2019" name="Int. J. Syst. Evol. Microbiol.">
        <title>The Global Catalogue of Microorganisms (GCM) 10K type strain sequencing project: providing services to taxonomists for standard genome sequencing and annotation.</title>
        <authorList>
            <consortium name="The Broad Institute Genomics Platform"/>
            <consortium name="The Broad Institute Genome Sequencing Center for Infectious Disease"/>
            <person name="Wu L."/>
            <person name="Ma J."/>
        </authorList>
    </citation>
    <scope>NUCLEOTIDE SEQUENCE [LARGE SCALE GENOMIC DNA]</scope>
    <source>
        <strain evidence="5">JCM 17939</strain>
    </source>
</reference>
<feature type="region of interest" description="Disordered" evidence="2">
    <location>
        <begin position="111"/>
        <end position="136"/>
    </location>
</feature>
<dbReference type="Gene3D" id="3.30.750.24">
    <property type="entry name" value="STAS domain"/>
    <property type="match status" value="1"/>
</dbReference>
<evidence type="ECO:0000313" key="5">
    <source>
        <dbReference type="Proteomes" id="UP001501442"/>
    </source>
</evidence>
<gene>
    <name evidence="4" type="ORF">GCM10023196_052990</name>
</gene>
<dbReference type="Pfam" id="PF13581">
    <property type="entry name" value="HATPase_c_2"/>
    <property type="match status" value="1"/>
</dbReference>
<dbReference type="InterPro" id="IPR050267">
    <property type="entry name" value="Anti-sigma-factor_SerPK"/>
</dbReference>
<dbReference type="CDD" id="cd16936">
    <property type="entry name" value="HATPase_RsbW-like"/>
    <property type="match status" value="1"/>
</dbReference>
<evidence type="ECO:0000259" key="3">
    <source>
        <dbReference type="PROSITE" id="PS50801"/>
    </source>
</evidence>
<dbReference type="Gene3D" id="3.30.565.10">
    <property type="entry name" value="Histidine kinase-like ATPase, C-terminal domain"/>
    <property type="match status" value="1"/>
</dbReference>
<keyword evidence="1" id="KW-0723">Serine/threonine-protein kinase</keyword>
<organism evidence="4 5">
    <name type="scientific">Actinoallomurus vinaceus</name>
    <dbReference type="NCBI Taxonomy" id="1080074"/>
    <lineage>
        <taxon>Bacteria</taxon>
        <taxon>Bacillati</taxon>
        <taxon>Actinomycetota</taxon>
        <taxon>Actinomycetes</taxon>
        <taxon>Streptosporangiales</taxon>
        <taxon>Thermomonosporaceae</taxon>
        <taxon>Actinoallomurus</taxon>
    </lineage>
</organism>
<dbReference type="SUPFAM" id="SSF52091">
    <property type="entry name" value="SpoIIaa-like"/>
    <property type="match status" value="1"/>
</dbReference>
<dbReference type="Proteomes" id="UP001501442">
    <property type="component" value="Unassembled WGS sequence"/>
</dbReference>
<proteinExistence type="predicted"/>
<dbReference type="PROSITE" id="PS50801">
    <property type="entry name" value="STAS"/>
    <property type="match status" value="1"/>
</dbReference>
<protein>
    <recommendedName>
        <fullName evidence="3">STAS domain-containing protein</fullName>
    </recommendedName>
</protein>
<keyword evidence="1" id="KW-0418">Kinase</keyword>
<dbReference type="RefSeq" id="WP_345433701.1">
    <property type="nucleotide sequence ID" value="NZ_BAABHK010000007.1"/>
</dbReference>
<comment type="caution">
    <text evidence="4">The sequence shown here is derived from an EMBL/GenBank/DDBJ whole genome shotgun (WGS) entry which is preliminary data.</text>
</comment>
<dbReference type="InterPro" id="IPR003594">
    <property type="entry name" value="HATPase_dom"/>
</dbReference>
<dbReference type="InterPro" id="IPR036513">
    <property type="entry name" value="STAS_dom_sf"/>
</dbReference>
<accession>A0ABP8UFI2</accession>
<dbReference type="PANTHER" id="PTHR35526">
    <property type="entry name" value="ANTI-SIGMA-F FACTOR RSBW-RELATED"/>
    <property type="match status" value="1"/>
</dbReference>
<evidence type="ECO:0000313" key="4">
    <source>
        <dbReference type="EMBL" id="GAA4629876.1"/>
    </source>
</evidence>
<feature type="compositionally biased region" description="Low complexity" evidence="2">
    <location>
        <begin position="117"/>
        <end position="133"/>
    </location>
</feature>
<dbReference type="EMBL" id="BAABHK010000007">
    <property type="protein sequence ID" value="GAA4629876.1"/>
    <property type="molecule type" value="Genomic_DNA"/>
</dbReference>
<dbReference type="SUPFAM" id="SSF55874">
    <property type="entry name" value="ATPase domain of HSP90 chaperone/DNA topoisomerase II/histidine kinase"/>
    <property type="match status" value="1"/>
</dbReference>
<evidence type="ECO:0000256" key="1">
    <source>
        <dbReference type="ARBA" id="ARBA00022527"/>
    </source>
</evidence>
<feature type="compositionally biased region" description="Basic and acidic residues" evidence="2">
    <location>
        <begin position="1"/>
        <end position="24"/>
    </location>
</feature>
<feature type="domain" description="STAS" evidence="3">
    <location>
        <begin position="199"/>
        <end position="296"/>
    </location>
</feature>
<keyword evidence="1" id="KW-0808">Transferase</keyword>
<dbReference type="PANTHER" id="PTHR35526:SF3">
    <property type="entry name" value="ANTI-SIGMA-F FACTOR RSBW"/>
    <property type="match status" value="1"/>
</dbReference>